<feature type="transmembrane region" description="Helical" evidence="2">
    <location>
        <begin position="112"/>
        <end position="131"/>
    </location>
</feature>
<feature type="transmembrane region" description="Helical" evidence="2">
    <location>
        <begin position="48"/>
        <end position="66"/>
    </location>
</feature>
<name>A0A368VI85_9BACL</name>
<dbReference type="Pfam" id="PF13559">
    <property type="entry name" value="DUF4129"/>
    <property type="match status" value="1"/>
</dbReference>
<keyword evidence="2" id="KW-1133">Transmembrane helix</keyword>
<evidence type="ECO:0000259" key="3">
    <source>
        <dbReference type="SMART" id="SM00460"/>
    </source>
</evidence>
<feature type="transmembrane region" description="Helical" evidence="2">
    <location>
        <begin position="138"/>
        <end position="154"/>
    </location>
</feature>
<accession>A0A368VI85</accession>
<evidence type="ECO:0000313" key="5">
    <source>
        <dbReference type="Proteomes" id="UP000252415"/>
    </source>
</evidence>
<evidence type="ECO:0000256" key="1">
    <source>
        <dbReference type="SAM" id="MobiDB-lite"/>
    </source>
</evidence>
<dbReference type="SUPFAM" id="SSF54001">
    <property type="entry name" value="Cysteine proteinases"/>
    <property type="match status" value="1"/>
</dbReference>
<evidence type="ECO:0000256" key="2">
    <source>
        <dbReference type="SAM" id="Phobius"/>
    </source>
</evidence>
<proteinExistence type="predicted"/>
<gene>
    <name evidence="4" type="ORF">DFP97_12712</name>
</gene>
<feature type="region of interest" description="Disordered" evidence="1">
    <location>
        <begin position="571"/>
        <end position="613"/>
    </location>
</feature>
<feature type="transmembrane region" description="Helical" evidence="2">
    <location>
        <begin position="203"/>
        <end position="221"/>
    </location>
</feature>
<feature type="transmembrane region" description="Helical" evidence="2">
    <location>
        <begin position="618"/>
        <end position="637"/>
    </location>
</feature>
<feature type="transmembrane region" description="Helical" evidence="2">
    <location>
        <begin position="166"/>
        <end position="183"/>
    </location>
</feature>
<organism evidence="4 5">
    <name type="scientific">Paenibacillus prosopidis</name>
    <dbReference type="NCBI Taxonomy" id="630520"/>
    <lineage>
        <taxon>Bacteria</taxon>
        <taxon>Bacillati</taxon>
        <taxon>Bacillota</taxon>
        <taxon>Bacilli</taxon>
        <taxon>Bacillales</taxon>
        <taxon>Paenibacillaceae</taxon>
        <taxon>Paenibacillus</taxon>
    </lineage>
</organism>
<keyword evidence="2" id="KW-0472">Membrane</keyword>
<dbReference type="PANTHER" id="PTHR42736">
    <property type="entry name" value="PROTEIN-GLUTAMINE GAMMA-GLUTAMYLTRANSFERASE"/>
    <property type="match status" value="1"/>
</dbReference>
<dbReference type="InterPro" id="IPR002931">
    <property type="entry name" value="Transglutaminase-like"/>
</dbReference>
<evidence type="ECO:0000313" key="4">
    <source>
        <dbReference type="EMBL" id="RCW41108.1"/>
    </source>
</evidence>
<dbReference type="InterPro" id="IPR052901">
    <property type="entry name" value="Bact_TGase-like"/>
</dbReference>
<keyword evidence="2" id="KW-0812">Transmembrane</keyword>
<dbReference type="InterPro" id="IPR038765">
    <property type="entry name" value="Papain-like_cys_pep_sf"/>
</dbReference>
<feature type="compositionally biased region" description="Low complexity" evidence="1">
    <location>
        <begin position="246"/>
        <end position="261"/>
    </location>
</feature>
<dbReference type="Gene3D" id="3.10.620.30">
    <property type="match status" value="1"/>
</dbReference>
<dbReference type="PANTHER" id="PTHR42736:SF1">
    <property type="entry name" value="PROTEIN-GLUTAMINE GAMMA-GLUTAMYLTRANSFERASE"/>
    <property type="match status" value="1"/>
</dbReference>
<comment type="caution">
    <text evidence="4">The sequence shown here is derived from an EMBL/GenBank/DDBJ whole genome shotgun (WGS) entry which is preliminary data.</text>
</comment>
<keyword evidence="5" id="KW-1185">Reference proteome</keyword>
<feature type="transmembrane region" description="Helical" evidence="2">
    <location>
        <begin position="20"/>
        <end position="36"/>
    </location>
</feature>
<feature type="region of interest" description="Disordered" evidence="1">
    <location>
        <begin position="242"/>
        <end position="265"/>
    </location>
</feature>
<dbReference type="InterPro" id="IPR025403">
    <property type="entry name" value="TgpA-like_C"/>
</dbReference>
<dbReference type="Pfam" id="PF11992">
    <property type="entry name" value="TgpA_N"/>
    <property type="match status" value="1"/>
</dbReference>
<protein>
    <submittedName>
        <fullName evidence="4">Uncharacterized protein DUF4129</fullName>
    </submittedName>
</protein>
<sequence length="739" mass="83450">MLKLRSRSIPLLRDWHKPISASLTGVFLLQYVLWIQKESGVWLPETITIIKMALLLTIVVEWFPALHWSLRRLMQLMAITFMTGYVLDYDPLGREVLGFRDLGILIQDNTSQLAPFIWFALTSWIITLIAVKIMQNKLSIMIILVVTVTTFAIRDSFSSIELWEQGAAVIISGLFLLTIWHFAELKEKNPVTWSHSSGRLPFIALPIILLFSLIVYVGTLAPDVRAVLTDPYTMWRNAQGVSPAISDSTSTSLGSQSTSGYSRDDSTLGGQLAFDHTTVMTAVTPYRSYWRGETRSIYTGRGWIASEAERRTPLSPISPEASLPQDPRVEKAQLGTIEVTQTVTIVGDSREEFPVLFGAYAIDSVQSIANEEDGAGFSSIRWSSGSSELRWIGDGRTSYPESYTIVSKVPVINEAELRKVPAQIPDREGLEEYLLLPDTLPDRVTELALQVTQSGMNMYDKVKLLEQYLSSTYPYTTTPAPGKDMSADFVDQFLFEVQEGYCNYYSTAMAVMARSIGIPTRWVKGFAPGAAAGENEYTIRNSDAHSWVEVFFPGYGWIPFEPTAGFSLPSYAMEDGSATDSQPETSLETETPAEPEPTSEPEGNVPSQREGEGTTRSFRWEAMIVAGAIMLGLIWILRRRVPVLRHLYPVNRQLNTNKHVVIEFEQFLRFASRKGYRRLEHETAREATRRWFEKDKRVEKEELESLLLLFEKANYSDSPISLEELSEMKQKVQRIRELI</sequence>
<feature type="domain" description="Transglutaminase-like" evidence="3">
    <location>
        <begin position="494"/>
        <end position="564"/>
    </location>
</feature>
<dbReference type="RefSeq" id="WP_181873712.1">
    <property type="nucleotide sequence ID" value="NZ_QPJD01000027.1"/>
</dbReference>
<dbReference type="Pfam" id="PF01841">
    <property type="entry name" value="Transglut_core"/>
    <property type="match status" value="1"/>
</dbReference>
<dbReference type="InterPro" id="IPR021878">
    <property type="entry name" value="TgpA_N"/>
</dbReference>
<reference evidence="4 5" key="1">
    <citation type="submission" date="2018-07" db="EMBL/GenBank/DDBJ databases">
        <title>Genomic Encyclopedia of Type Strains, Phase III (KMG-III): the genomes of soil and plant-associated and newly described type strains.</title>
        <authorList>
            <person name="Whitman W."/>
        </authorList>
    </citation>
    <scope>NUCLEOTIDE SEQUENCE [LARGE SCALE GENOMIC DNA]</scope>
    <source>
        <strain evidence="4 5">CECT 7506</strain>
    </source>
</reference>
<dbReference type="SMART" id="SM00460">
    <property type="entry name" value="TGc"/>
    <property type="match status" value="1"/>
</dbReference>
<dbReference type="AlphaFoldDB" id="A0A368VI85"/>
<dbReference type="EMBL" id="QPJD01000027">
    <property type="protein sequence ID" value="RCW41108.1"/>
    <property type="molecule type" value="Genomic_DNA"/>
</dbReference>
<dbReference type="Proteomes" id="UP000252415">
    <property type="component" value="Unassembled WGS sequence"/>
</dbReference>